<dbReference type="PRINTS" id="PR01590">
    <property type="entry name" value="HTHFIS"/>
</dbReference>
<dbReference type="STRING" id="53463.SAMN05444389_101498"/>
<sequence>MHTRHHADRVIERTRASDDLTPLTASWRRSALRHGLDPAVALRAPRLTGAELAHRREALERLLHVAAAPIDELFRLVGRSGCAVVLTDAQGIVLDRRAAPGDALDFDGWALAPGADWSEAAQGTNGIGTCLVEGRGVVIHRDEHFLSSNIALSCIDAPIHGPDGQLLAALDVSSARDDASREITALIAATVGQYARRIEAAWFRAAFPGTRTVVAGEGIEALVAVDRDDLAVGATRAARRALGLPKTGALHPQPLSDLLARAQGQDAEPGGLVRAERAAVVRALARSGGNVTAAARALGVGRATLYRRMRRLGIESPTQSPLQSRD</sequence>
<dbReference type="Gene3D" id="1.10.10.60">
    <property type="entry name" value="Homeodomain-like"/>
    <property type="match status" value="1"/>
</dbReference>
<accession>A0A1M7DR85</accession>
<feature type="domain" description="GAF" evidence="1">
    <location>
        <begin position="70"/>
        <end position="193"/>
    </location>
</feature>
<gene>
    <name evidence="3" type="ORF">SAMN05444389_101498</name>
</gene>
<dbReference type="EMBL" id="FRCK01000001">
    <property type="protein sequence ID" value="SHL81669.1"/>
    <property type="molecule type" value="Genomic_DNA"/>
</dbReference>
<evidence type="ECO:0000259" key="2">
    <source>
        <dbReference type="Pfam" id="PF02954"/>
    </source>
</evidence>
<dbReference type="InterPro" id="IPR002197">
    <property type="entry name" value="HTH_Fis"/>
</dbReference>
<evidence type="ECO:0000313" key="4">
    <source>
        <dbReference type="Proteomes" id="UP000184444"/>
    </source>
</evidence>
<dbReference type="Pfam" id="PF02954">
    <property type="entry name" value="HTH_8"/>
    <property type="match status" value="1"/>
</dbReference>
<dbReference type="InterPro" id="IPR003018">
    <property type="entry name" value="GAF"/>
</dbReference>
<dbReference type="InterPro" id="IPR029016">
    <property type="entry name" value="GAF-like_dom_sf"/>
</dbReference>
<evidence type="ECO:0000259" key="1">
    <source>
        <dbReference type="Pfam" id="PF01590"/>
    </source>
</evidence>
<name>A0A1M7DR85_9RHOB</name>
<dbReference type="OrthoDB" id="9805953at2"/>
<dbReference type="GO" id="GO:0043565">
    <property type="term" value="F:sequence-specific DNA binding"/>
    <property type="evidence" value="ECO:0007669"/>
    <property type="project" value="InterPro"/>
</dbReference>
<dbReference type="SUPFAM" id="SSF55781">
    <property type="entry name" value="GAF domain-like"/>
    <property type="match status" value="1"/>
</dbReference>
<dbReference type="RefSeq" id="WP_073061438.1">
    <property type="nucleotide sequence ID" value="NZ_FRCK01000001.1"/>
</dbReference>
<dbReference type="Gene3D" id="3.30.450.40">
    <property type="match status" value="1"/>
</dbReference>
<dbReference type="Proteomes" id="UP000184444">
    <property type="component" value="Unassembled WGS sequence"/>
</dbReference>
<dbReference type="AlphaFoldDB" id="A0A1M7DR85"/>
<feature type="domain" description="DNA binding HTH" evidence="2">
    <location>
        <begin position="275"/>
        <end position="312"/>
    </location>
</feature>
<reference evidence="4" key="1">
    <citation type="submission" date="2016-11" db="EMBL/GenBank/DDBJ databases">
        <authorList>
            <person name="Varghese N."/>
            <person name="Submissions S."/>
        </authorList>
    </citation>
    <scope>NUCLEOTIDE SEQUENCE [LARGE SCALE GENOMIC DNA]</scope>
    <source>
        <strain evidence="4">DSM 6637</strain>
    </source>
</reference>
<dbReference type="SUPFAM" id="SSF46689">
    <property type="entry name" value="Homeodomain-like"/>
    <property type="match status" value="1"/>
</dbReference>
<proteinExistence type="predicted"/>
<dbReference type="InterPro" id="IPR009057">
    <property type="entry name" value="Homeodomain-like_sf"/>
</dbReference>
<protein>
    <submittedName>
        <fullName evidence="3">GAF domain-containing protein</fullName>
    </submittedName>
</protein>
<keyword evidence="4" id="KW-1185">Reference proteome</keyword>
<evidence type="ECO:0000313" key="3">
    <source>
        <dbReference type="EMBL" id="SHL81669.1"/>
    </source>
</evidence>
<organism evidence="3 4">
    <name type="scientific">Paracoccus solventivorans</name>
    <dbReference type="NCBI Taxonomy" id="53463"/>
    <lineage>
        <taxon>Bacteria</taxon>
        <taxon>Pseudomonadati</taxon>
        <taxon>Pseudomonadota</taxon>
        <taxon>Alphaproteobacteria</taxon>
        <taxon>Rhodobacterales</taxon>
        <taxon>Paracoccaceae</taxon>
        <taxon>Paracoccus</taxon>
    </lineage>
</organism>
<dbReference type="Pfam" id="PF01590">
    <property type="entry name" value="GAF"/>
    <property type="match status" value="1"/>
</dbReference>